<protein>
    <submittedName>
        <fullName evidence="1">Uncharacterized protein</fullName>
    </submittedName>
</protein>
<dbReference type="Gene3D" id="3.90.320.10">
    <property type="match status" value="1"/>
</dbReference>
<keyword evidence="2" id="KW-1185">Reference proteome</keyword>
<accession>A0ABQ9HS40</accession>
<gene>
    <name evidence="1" type="ORF">PR048_013159</name>
</gene>
<dbReference type="Proteomes" id="UP001159363">
    <property type="component" value="Chromosome X"/>
</dbReference>
<comment type="caution">
    <text evidence="1">The sequence shown here is derived from an EMBL/GenBank/DDBJ whole genome shotgun (WGS) entry which is preliminary data.</text>
</comment>
<dbReference type="EMBL" id="JARBHB010000004">
    <property type="protein sequence ID" value="KAJ8886945.1"/>
    <property type="molecule type" value="Genomic_DNA"/>
</dbReference>
<reference evidence="1 2" key="1">
    <citation type="submission" date="2023-02" db="EMBL/GenBank/DDBJ databases">
        <title>LHISI_Scaffold_Assembly.</title>
        <authorList>
            <person name="Stuart O.P."/>
            <person name="Cleave R."/>
            <person name="Magrath M.J.L."/>
            <person name="Mikheyev A.S."/>
        </authorList>
    </citation>
    <scope>NUCLEOTIDE SEQUENCE [LARGE SCALE GENOMIC DNA]</scope>
    <source>
        <strain evidence="1">Daus_M_001</strain>
        <tissue evidence="1">Leg muscle</tissue>
    </source>
</reference>
<organism evidence="1 2">
    <name type="scientific">Dryococelus australis</name>
    <dbReference type="NCBI Taxonomy" id="614101"/>
    <lineage>
        <taxon>Eukaryota</taxon>
        <taxon>Metazoa</taxon>
        <taxon>Ecdysozoa</taxon>
        <taxon>Arthropoda</taxon>
        <taxon>Hexapoda</taxon>
        <taxon>Insecta</taxon>
        <taxon>Pterygota</taxon>
        <taxon>Neoptera</taxon>
        <taxon>Polyneoptera</taxon>
        <taxon>Phasmatodea</taxon>
        <taxon>Verophasmatodea</taxon>
        <taxon>Anareolatae</taxon>
        <taxon>Phasmatidae</taxon>
        <taxon>Eurycanthinae</taxon>
        <taxon>Dryococelus</taxon>
    </lineage>
</organism>
<dbReference type="InterPro" id="IPR011604">
    <property type="entry name" value="PDDEXK-like_dom_sf"/>
</dbReference>
<evidence type="ECO:0000313" key="2">
    <source>
        <dbReference type="Proteomes" id="UP001159363"/>
    </source>
</evidence>
<proteinExistence type="predicted"/>
<feature type="non-terminal residue" evidence="1">
    <location>
        <position position="172"/>
    </location>
</feature>
<name>A0ABQ9HS40_9NEOP</name>
<sequence>MLIKWKMQRHEAVKRRRVDYPSKKQTKRHKFMTMDQISNNLKILRPYNKNATFFCCIAAMVCQMKDSMPCCNLAKRLLYKHNSATSAREYGICNEYITIKFFEAETCSNVNRCGIFVDMERGYLWARPDGLVREEKVLWSILLDQKKTFCEVSSDNILELKMTHHYIYRERI</sequence>
<evidence type="ECO:0000313" key="1">
    <source>
        <dbReference type="EMBL" id="KAJ8886945.1"/>
    </source>
</evidence>